<keyword evidence="1" id="KW-0343">GTPase activation</keyword>
<dbReference type="Pfam" id="PF11830">
    <property type="entry name" value="DUF3350"/>
    <property type="match status" value="1"/>
</dbReference>
<evidence type="ECO:0000259" key="6">
    <source>
        <dbReference type="PROSITE" id="PS50086"/>
    </source>
</evidence>
<dbReference type="PROSITE" id="PS50086">
    <property type="entry name" value="TBC_RABGAP"/>
    <property type="match status" value="1"/>
</dbReference>
<dbReference type="InterPro" id="IPR006020">
    <property type="entry name" value="PTB/PI_dom"/>
</dbReference>
<dbReference type="InterPro" id="IPR021785">
    <property type="entry name" value="DUF3350"/>
</dbReference>
<dbReference type="SUPFAM" id="SSF50729">
    <property type="entry name" value="PH domain-like"/>
    <property type="match status" value="1"/>
</dbReference>
<evidence type="ECO:0000259" key="5">
    <source>
        <dbReference type="PROSITE" id="PS01179"/>
    </source>
</evidence>
<dbReference type="Gene3D" id="1.10.10.2750">
    <property type="match status" value="1"/>
</dbReference>
<dbReference type="AlphaFoldDB" id="A0A6H5HAB5"/>
<evidence type="ECO:0000256" key="2">
    <source>
        <dbReference type="ARBA" id="ARBA00022553"/>
    </source>
</evidence>
<dbReference type="Gene3D" id="1.10.8.270">
    <property type="entry name" value="putative rabgap domain of human tbc1 domain family member 14 like domains"/>
    <property type="match status" value="1"/>
</dbReference>
<feature type="coiled-coil region" evidence="3">
    <location>
        <begin position="675"/>
        <end position="730"/>
    </location>
</feature>
<evidence type="ECO:0000313" key="8">
    <source>
        <dbReference type="Proteomes" id="UP000479000"/>
    </source>
</evidence>
<dbReference type="PANTHER" id="PTHR47219">
    <property type="entry name" value="RAB GTPASE-ACTIVATING PROTEIN 1-LIKE"/>
    <property type="match status" value="1"/>
</dbReference>
<feature type="domain" description="PID" evidence="5">
    <location>
        <begin position="78"/>
        <end position="220"/>
    </location>
</feature>
<dbReference type="OrthoDB" id="295078at2759"/>
<evidence type="ECO:0000256" key="3">
    <source>
        <dbReference type="SAM" id="Coils"/>
    </source>
</evidence>
<accession>A0A6H5HAB5</accession>
<evidence type="ECO:0000313" key="7">
    <source>
        <dbReference type="EMBL" id="CAB0012972.1"/>
    </source>
</evidence>
<reference evidence="7 8" key="1">
    <citation type="submission" date="2020-02" db="EMBL/GenBank/DDBJ databases">
        <authorList>
            <person name="Ferguson B K."/>
        </authorList>
    </citation>
    <scope>NUCLEOTIDE SEQUENCE [LARGE SCALE GENOMIC DNA]</scope>
</reference>
<dbReference type="Proteomes" id="UP000479000">
    <property type="component" value="Unassembled WGS sequence"/>
</dbReference>
<feature type="domain" description="Rab-GAP TBC" evidence="6">
    <location>
        <begin position="536"/>
        <end position="741"/>
    </location>
</feature>
<proteinExistence type="predicted"/>
<dbReference type="FunFam" id="1.10.10.2750:FF:000002">
    <property type="entry name" value="TBC1 domain family member 4"/>
    <property type="match status" value="1"/>
</dbReference>
<protein>
    <recommendedName>
        <fullName evidence="9">Rab-GAP TBC domain-containing protein</fullName>
    </recommendedName>
</protein>
<dbReference type="GO" id="GO:0005096">
    <property type="term" value="F:GTPase activator activity"/>
    <property type="evidence" value="ECO:0007669"/>
    <property type="project" value="UniProtKB-KW"/>
</dbReference>
<dbReference type="PANTHER" id="PTHR47219:SF16">
    <property type="entry name" value="GTPASE ACTIVATING PROTEIN"/>
    <property type="match status" value="1"/>
</dbReference>
<dbReference type="InterPro" id="IPR000195">
    <property type="entry name" value="Rab-GAP-TBC_dom"/>
</dbReference>
<name>A0A6H5HAB5_9HEMI</name>
<organism evidence="7 8">
    <name type="scientific">Nesidiocoris tenuis</name>
    <dbReference type="NCBI Taxonomy" id="355587"/>
    <lineage>
        <taxon>Eukaryota</taxon>
        <taxon>Metazoa</taxon>
        <taxon>Ecdysozoa</taxon>
        <taxon>Arthropoda</taxon>
        <taxon>Hexapoda</taxon>
        <taxon>Insecta</taxon>
        <taxon>Pterygota</taxon>
        <taxon>Neoptera</taxon>
        <taxon>Paraneoptera</taxon>
        <taxon>Hemiptera</taxon>
        <taxon>Heteroptera</taxon>
        <taxon>Panheteroptera</taxon>
        <taxon>Cimicomorpha</taxon>
        <taxon>Miridae</taxon>
        <taxon>Dicyphina</taxon>
        <taxon>Nesidiocoris</taxon>
    </lineage>
</organism>
<evidence type="ECO:0000256" key="1">
    <source>
        <dbReference type="ARBA" id="ARBA00022468"/>
    </source>
</evidence>
<dbReference type="SUPFAM" id="SSF47923">
    <property type="entry name" value="Ypt/Rab-GAP domain of gyp1p"/>
    <property type="match status" value="1"/>
</dbReference>
<gene>
    <name evidence="7" type="ORF">NTEN_LOCUS17658</name>
</gene>
<evidence type="ECO:0000256" key="4">
    <source>
        <dbReference type="SAM" id="MobiDB-lite"/>
    </source>
</evidence>
<dbReference type="CDD" id="cd01269">
    <property type="entry name" value="PTB_TBC1D1_like"/>
    <property type="match status" value="1"/>
</dbReference>
<dbReference type="FunFam" id="1.10.8.270:FF:000001">
    <property type="entry name" value="TBC1 domain family member 1"/>
    <property type="match status" value="1"/>
</dbReference>
<dbReference type="Pfam" id="PF00640">
    <property type="entry name" value="PID"/>
    <property type="match status" value="1"/>
</dbReference>
<dbReference type="Gene3D" id="1.20.5.340">
    <property type="match status" value="1"/>
</dbReference>
<dbReference type="Gene3D" id="2.30.29.30">
    <property type="entry name" value="Pleckstrin-homology domain (PH domain)/Phosphotyrosine-binding domain (PTB)"/>
    <property type="match status" value="1"/>
</dbReference>
<sequence>MFLYLFASAIIQIAIEINGRAIPPCYYSTSITFTLPVASLILRILDMMVSMKEQSSKMTTRSGSSLCPDISPSSSLFFEVLYIGRIKVSHKKVPETFTDDALEKFKSLEKAKKEKDNENAVLSKMHPKTNEGLMTPGLNRTMVLHVGKSDLRLVSPDRKQILLYKYLKDINATVQGVKNPSHFAFICREANADPPAYIGYVFNCQSKDVADNLIAAIGQASATNKKTSLVVSCEHCPMVWYHNLCTELEGLSEKAMEVQLSKYLESLPSQELAIVKMKLGGAEIPEGNASEHIQLVMMLLRAHCESKQARHVHDTPENRHEFLTHYLGSGTIFMKAKRSLTSSFDQLLKRRNSKDDFYQSQSLPPNATLKDIMNEPKSISNSESLESTIISEEPTTPGGSMMNIFKKLGSTSKTTFDDPILGDPTHSKRKETTWRQAIFNNVVTPSKVLQDKAPEKKDSEFYKTLWKKAINQQILLIRMEKENRKLSVHQEEANVKRVKLEYEEIGSVECADVWEATLKESRKLDNSLILNTMKSGVPKAKRGDVWLFLARQYSSKLPPFNDTNFPNYNVSYEQILKQLTSHHHAILIDLGRTFPNHKYYSSPLGPGQLALFNILKAYSLLDPEVGYCQGLSFLAAVLLLHVMNCDITKELTEYGVEYHVLQEEILAPRPETKRIKELEAQNELLNQQVTALNQQLQIATSNINRLEASRSSHITQLNRLEAQVKSLEVTVSTLGQYVSDLGYTHKDVQIPNDVLRILAQINVSQKKKLRPQMSTPELRVGDVTVCDGKPAFGNGKLVRKLSDDPKLSETLDLIQEENEQNVRPSIGRILSEDEKAKIAARSASLNRNKEKETSPKLKVTQSSFELGLHCHPLDVEEVPTKFEGTTNLKRIQLTRNQRAETNKNIELKIVESARDTVGDKLKMTKNKVTRLFESCNDIFKGDGKPFGQETQLLIKSQVIPNARNSFS</sequence>
<keyword evidence="3" id="KW-0175">Coiled coil</keyword>
<dbReference type="InterPro" id="IPR035969">
    <property type="entry name" value="Rab-GAP_TBC_sf"/>
</dbReference>
<dbReference type="SMART" id="SM00164">
    <property type="entry name" value="TBC"/>
    <property type="match status" value="1"/>
</dbReference>
<dbReference type="InterPro" id="IPR011993">
    <property type="entry name" value="PH-like_dom_sf"/>
</dbReference>
<dbReference type="Pfam" id="PF00566">
    <property type="entry name" value="RabGAP-TBC"/>
    <property type="match status" value="1"/>
</dbReference>
<feature type="region of interest" description="Disordered" evidence="4">
    <location>
        <begin position="355"/>
        <end position="400"/>
    </location>
</feature>
<evidence type="ECO:0008006" key="9">
    <source>
        <dbReference type="Google" id="ProtNLM"/>
    </source>
</evidence>
<dbReference type="PROSITE" id="PS01179">
    <property type="entry name" value="PID"/>
    <property type="match status" value="1"/>
</dbReference>
<dbReference type="EMBL" id="CADCXU010025675">
    <property type="protein sequence ID" value="CAB0012972.1"/>
    <property type="molecule type" value="Genomic_DNA"/>
</dbReference>
<dbReference type="SMART" id="SM00462">
    <property type="entry name" value="PTB"/>
    <property type="match status" value="1"/>
</dbReference>
<feature type="compositionally biased region" description="Low complexity" evidence="4">
    <location>
        <begin position="376"/>
        <end position="397"/>
    </location>
</feature>
<keyword evidence="2" id="KW-0597">Phosphoprotein</keyword>
<keyword evidence="8" id="KW-1185">Reference proteome</keyword>
<dbReference type="InterPro" id="IPR050302">
    <property type="entry name" value="Rab_GAP_TBC_domain"/>
</dbReference>